<dbReference type="EMBL" id="JAVIBX010000003">
    <property type="protein sequence ID" value="MDQ8832515.1"/>
    <property type="molecule type" value="Genomic_DNA"/>
</dbReference>
<proteinExistence type="predicted"/>
<keyword evidence="1" id="KW-1133">Transmembrane helix</keyword>
<accession>A0ABU1B134</accession>
<keyword evidence="3" id="KW-1185">Reference proteome</keyword>
<comment type="caution">
    <text evidence="2">The sequence shown here is derived from an EMBL/GenBank/DDBJ whole genome shotgun (WGS) entry which is preliminary data.</text>
</comment>
<dbReference type="Proteomes" id="UP001228446">
    <property type="component" value="Unassembled WGS sequence"/>
</dbReference>
<feature type="transmembrane region" description="Helical" evidence="1">
    <location>
        <begin position="226"/>
        <end position="244"/>
    </location>
</feature>
<organism evidence="2 3">
    <name type="scientific">Streptococcus ruminantium</name>
    <dbReference type="NCBI Taxonomy" id="1917441"/>
    <lineage>
        <taxon>Bacteria</taxon>
        <taxon>Bacillati</taxon>
        <taxon>Bacillota</taxon>
        <taxon>Bacilli</taxon>
        <taxon>Lactobacillales</taxon>
        <taxon>Streptococcaceae</taxon>
        <taxon>Streptococcus</taxon>
    </lineage>
</organism>
<feature type="transmembrane region" description="Helical" evidence="1">
    <location>
        <begin position="104"/>
        <end position="122"/>
    </location>
</feature>
<sequence>MKQGKQISTMQRGLRIITYMLMGAVVGGFVGYFAMLYHLNGLPSFMSLNHLVLFTRMFNFIAFTIAIYLGIKANQLHTSYKHLTDEEDDLADGLYRKMHRNLEYTTILFNVAASLTLLNLGLGTRIDFSSSALFMTWSLIDLLLLILLFISQSFLLKLIQKIRQYKLSALATVKEMKDFVNAIDEGEKQANYETSFQVVFSLNQIILPSLYIFLFVLSFILHRPQIVGYIIVAFLHIYINVMQVQMVRRYFK</sequence>
<feature type="transmembrane region" description="Helical" evidence="1">
    <location>
        <begin position="198"/>
        <end position="220"/>
    </location>
</feature>
<keyword evidence="1" id="KW-0812">Transmembrane</keyword>
<reference evidence="2 3" key="1">
    <citation type="submission" date="2023-08" db="EMBL/GenBank/DDBJ databases">
        <title>Streptococcus ruminantium-associated sheep mastitis outbreak detected in Italy is distinct from bovine isolates.</title>
        <authorList>
            <person name="Rosa M.N."/>
            <person name="Vezina B."/>
            <person name="Tola S."/>
        </authorList>
    </citation>
    <scope>NUCLEOTIDE SEQUENCE [LARGE SCALE GENOMIC DNA]</scope>
    <source>
        <strain evidence="2 3">OM6730</strain>
    </source>
</reference>
<dbReference type="InterPro" id="IPR021509">
    <property type="entry name" value="DUF3169"/>
</dbReference>
<name>A0ABU1B134_9STRE</name>
<feature type="transmembrane region" description="Helical" evidence="1">
    <location>
        <begin position="51"/>
        <end position="71"/>
    </location>
</feature>
<protein>
    <submittedName>
        <fullName evidence="2">DUF3169 family protein</fullName>
    </submittedName>
</protein>
<keyword evidence="1" id="KW-0472">Membrane</keyword>
<evidence type="ECO:0000313" key="3">
    <source>
        <dbReference type="Proteomes" id="UP001228446"/>
    </source>
</evidence>
<feature type="transmembrane region" description="Helical" evidence="1">
    <location>
        <begin position="16"/>
        <end position="39"/>
    </location>
</feature>
<evidence type="ECO:0000256" key="1">
    <source>
        <dbReference type="SAM" id="Phobius"/>
    </source>
</evidence>
<evidence type="ECO:0000313" key="2">
    <source>
        <dbReference type="EMBL" id="MDQ8832515.1"/>
    </source>
</evidence>
<feature type="transmembrane region" description="Helical" evidence="1">
    <location>
        <begin position="134"/>
        <end position="156"/>
    </location>
</feature>
<gene>
    <name evidence="2" type="ORF">RFF62_01640</name>
</gene>
<dbReference type="RefSeq" id="WP_308937669.1">
    <property type="nucleotide sequence ID" value="NZ_JAVIBP010000003.1"/>
</dbReference>
<dbReference type="Pfam" id="PF11368">
    <property type="entry name" value="DUF3169"/>
    <property type="match status" value="1"/>
</dbReference>